<reference evidence="2 3" key="1">
    <citation type="submission" date="2021-06" db="EMBL/GenBank/DDBJ databases">
        <authorList>
            <person name="Palmer J.M."/>
        </authorList>
    </citation>
    <scope>NUCLEOTIDE SEQUENCE [LARGE SCALE GENOMIC DNA]</scope>
    <source>
        <strain evidence="2 3">AS_MEX2019</strain>
        <tissue evidence="2">Muscle</tissue>
    </source>
</reference>
<feature type="non-terminal residue" evidence="2">
    <location>
        <position position="97"/>
    </location>
</feature>
<evidence type="ECO:0000313" key="3">
    <source>
        <dbReference type="Proteomes" id="UP001469553"/>
    </source>
</evidence>
<dbReference type="Proteomes" id="UP001469553">
    <property type="component" value="Unassembled WGS sequence"/>
</dbReference>
<keyword evidence="1" id="KW-0732">Signal</keyword>
<feature type="signal peptide" evidence="1">
    <location>
        <begin position="1"/>
        <end position="27"/>
    </location>
</feature>
<comment type="caution">
    <text evidence="2">The sequence shown here is derived from an EMBL/GenBank/DDBJ whole genome shotgun (WGS) entry which is preliminary data.</text>
</comment>
<feature type="chain" id="PRO_5046082053" evidence="1">
    <location>
        <begin position="28"/>
        <end position="97"/>
    </location>
</feature>
<name>A0ABV0ZJN1_9TELE</name>
<accession>A0ABV0ZJN1</accession>
<dbReference type="EMBL" id="JAHRIP010065964">
    <property type="protein sequence ID" value="MEQ2305972.1"/>
    <property type="molecule type" value="Genomic_DNA"/>
</dbReference>
<proteinExistence type="predicted"/>
<sequence length="97" mass="11649">MAPLCKRRRTLALALLLALRMRRRLWVHPLNQQRRQQGDFYHLVAELRLDSQRHYQYFRMSAEKMDELLSFVGPELRRQSTNYRAAIEPKQRLAVGL</sequence>
<evidence type="ECO:0000256" key="1">
    <source>
        <dbReference type="SAM" id="SignalP"/>
    </source>
</evidence>
<evidence type="ECO:0000313" key="2">
    <source>
        <dbReference type="EMBL" id="MEQ2305972.1"/>
    </source>
</evidence>
<organism evidence="2 3">
    <name type="scientific">Ameca splendens</name>
    <dbReference type="NCBI Taxonomy" id="208324"/>
    <lineage>
        <taxon>Eukaryota</taxon>
        <taxon>Metazoa</taxon>
        <taxon>Chordata</taxon>
        <taxon>Craniata</taxon>
        <taxon>Vertebrata</taxon>
        <taxon>Euteleostomi</taxon>
        <taxon>Actinopterygii</taxon>
        <taxon>Neopterygii</taxon>
        <taxon>Teleostei</taxon>
        <taxon>Neoteleostei</taxon>
        <taxon>Acanthomorphata</taxon>
        <taxon>Ovalentaria</taxon>
        <taxon>Atherinomorphae</taxon>
        <taxon>Cyprinodontiformes</taxon>
        <taxon>Goodeidae</taxon>
        <taxon>Ameca</taxon>
    </lineage>
</organism>
<keyword evidence="3" id="KW-1185">Reference proteome</keyword>
<protein>
    <submittedName>
        <fullName evidence="2">Uncharacterized protein</fullName>
    </submittedName>
</protein>
<gene>
    <name evidence="2" type="ORF">AMECASPLE_003358</name>
</gene>